<dbReference type="GO" id="GO:0015926">
    <property type="term" value="F:glucosidase activity"/>
    <property type="evidence" value="ECO:0007669"/>
    <property type="project" value="TreeGrafter"/>
</dbReference>
<accession>A0A165I866</accession>
<evidence type="ECO:0000256" key="4">
    <source>
        <dbReference type="ARBA" id="ARBA00022968"/>
    </source>
</evidence>
<gene>
    <name evidence="12" type="ORF">EXIGLDRAFT_57337</name>
</gene>
<evidence type="ECO:0000259" key="11">
    <source>
        <dbReference type="PROSITE" id="PS51762"/>
    </source>
</evidence>
<dbReference type="GO" id="GO:0005789">
    <property type="term" value="C:endoplasmic reticulum membrane"/>
    <property type="evidence" value="ECO:0007669"/>
    <property type="project" value="TreeGrafter"/>
</dbReference>
<name>A0A165I866_EXIGL</name>
<proteinExistence type="inferred from homology"/>
<dbReference type="GO" id="GO:0005886">
    <property type="term" value="C:plasma membrane"/>
    <property type="evidence" value="ECO:0007669"/>
    <property type="project" value="TreeGrafter"/>
</dbReference>
<dbReference type="InParanoid" id="A0A165I866"/>
<evidence type="ECO:0000256" key="7">
    <source>
        <dbReference type="ARBA" id="ARBA00023180"/>
    </source>
</evidence>
<evidence type="ECO:0000256" key="9">
    <source>
        <dbReference type="SAM" id="MobiDB-lite"/>
    </source>
</evidence>
<keyword evidence="13" id="KW-1185">Reference proteome</keyword>
<comment type="subcellular location">
    <subcellularLocation>
        <location evidence="1">Membrane</location>
        <topology evidence="1">Single-pass type II membrane protein</topology>
    </subcellularLocation>
</comment>
<evidence type="ECO:0000313" key="13">
    <source>
        <dbReference type="Proteomes" id="UP000077266"/>
    </source>
</evidence>
<dbReference type="Pfam" id="PF03935">
    <property type="entry name" value="SKN1_KRE6_Sbg1"/>
    <property type="match status" value="1"/>
</dbReference>
<keyword evidence="5 10" id="KW-1133">Transmembrane helix</keyword>
<dbReference type="OrthoDB" id="412647at2759"/>
<evidence type="ECO:0000313" key="12">
    <source>
        <dbReference type="EMBL" id="KZV93040.1"/>
    </source>
</evidence>
<evidence type="ECO:0000256" key="3">
    <source>
        <dbReference type="ARBA" id="ARBA00022692"/>
    </source>
</evidence>
<evidence type="ECO:0000256" key="8">
    <source>
        <dbReference type="ARBA" id="ARBA00023316"/>
    </source>
</evidence>
<evidence type="ECO:0000256" key="5">
    <source>
        <dbReference type="ARBA" id="ARBA00022989"/>
    </source>
</evidence>
<organism evidence="12 13">
    <name type="scientific">Exidia glandulosa HHB12029</name>
    <dbReference type="NCBI Taxonomy" id="1314781"/>
    <lineage>
        <taxon>Eukaryota</taxon>
        <taxon>Fungi</taxon>
        <taxon>Dikarya</taxon>
        <taxon>Basidiomycota</taxon>
        <taxon>Agaricomycotina</taxon>
        <taxon>Agaricomycetes</taxon>
        <taxon>Auriculariales</taxon>
        <taxon>Exidiaceae</taxon>
        <taxon>Exidia</taxon>
    </lineage>
</organism>
<dbReference type="PANTHER" id="PTHR31361:SF1">
    <property type="entry name" value="BETA-GLUCAN SYNTHESIS-ASSOCIATED PROTEIN KRE6-RELATED"/>
    <property type="match status" value="1"/>
</dbReference>
<evidence type="ECO:0000256" key="6">
    <source>
        <dbReference type="ARBA" id="ARBA00023136"/>
    </source>
</evidence>
<feature type="transmembrane region" description="Helical" evidence="10">
    <location>
        <begin position="66"/>
        <end position="86"/>
    </location>
</feature>
<feature type="region of interest" description="Disordered" evidence="9">
    <location>
        <begin position="1"/>
        <end position="55"/>
    </location>
</feature>
<dbReference type="AlphaFoldDB" id="A0A165I866"/>
<feature type="compositionally biased region" description="Basic and acidic residues" evidence="9">
    <location>
        <begin position="36"/>
        <end position="48"/>
    </location>
</feature>
<feature type="domain" description="GH16" evidence="11">
    <location>
        <begin position="132"/>
        <end position="517"/>
    </location>
</feature>
<sequence>MSPSTADMHSTFVPTMAQGGSFVPSRTAYDPAESNFGRDPDDALHEPDPPGYKYKSGPSVRGCGNVLTIAILVAAIVGLFMGYPLADWISHGGIRKLMSSNIFVNGTGQAAVLATIPKLIDPATPDTAKTRTGFDGFEYELVFSDEFEVPDRSFYPGDDPFWEAQDIWYGATKDLEWYDPSQVTTGDGKLRIKLELSDPTINHNLTMKSGMLTGWNKFCFSSGYIEISAQLPGAPMTAGYWPGAWLLGNLGRAGYGASTDGLWPYAYDSCDVGVMPNQTNAEHTEPIPALGPLPDPYGRPDFNRELSWLPGQRLSACTCKGEDHPGPWLEKEGRYRGRGSPEIDIIEAQKCKRRGPLAHQCVSQSAQFAPFSNTYNFDPIGTEIHSPEKTERNQYHGSALQQSVSCITNVSDSTMADGELGGGFGLFGFEYFADPDDPSQSYVTWISDGEKSHTVRGTSVGPDASVGVGQRLVAPEPMFIILNLGVSSSFQTVDMTAMTFPSYFLIDYVRVYQRKGSSDSAIGCDPPEYPTSKYIEDHLDVYMNPNLSFWSQTSYTVPLNKMRNPGSC</sequence>
<dbReference type="Gene3D" id="2.60.120.200">
    <property type="match status" value="2"/>
</dbReference>
<keyword evidence="7" id="KW-0325">Glycoprotein</keyword>
<dbReference type="GO" id="GO:0006078">
    <property type="term" value="P:(1-&gt;6)-beta-D-glucan biosynthetic process"/>
    <property type="evidence" value="ECO:0007669"/>
    <property type="project" value="TreeGrafter"/>
</dbReference>
<comment type="similarity">
    <text evidence="2">Belongs to the SKN1/KRE6 family.</text>
</comment>
<dbReference type="STRING" id="1314781.A0A165I866"/>
<reference evidence="12 13" key="1">
    <citation type="journal article" date="2016" name="Mol. Biol. Evol.">
        <title>Comparative Genomics of Early-Diverging Mushroom-Forming Fungi Provides Insights into the Origins of Lignocellulose Decay Capabilities.</title>
        <authorList>
            <person name="Nagy L.G."/>
            <person name="Riley R."/>
            <person name="Tritt A."/>
            <person name="Adam C."/>
            <person name="Daum C."/>
            <person name="Floudas D."/>
            <person name="Sun H."/>
            <person name="Yadav J.S."/>
            <person name="Pangilinan J."/>
            <person name="Larsson K.H."/>
            <person name="Matsuura K."/>
            <person name="Barry K."/>
            <person name="Labutti K."/>
            <person name="Kuo R."/>
            <person name="Ohm R.A."/>
            <person name="Bhattacharya S.S."/>
            <person name="Shirouzu T."/>
            <person name="Yoshinaga Y."/>
            <person name="Martin F.M."/>
            <person name="Grigoriev I.V."/>
            <person name="Hibbett D.S."/>
        </authorList>
    </citation>
    <scope>NUCLEOTIDE SEQUENCE [LARGE SCALE GENOMIC DNA]</scope>
    <source>
        <strain evidence="12 13">HHB12029</strain>
    </source>
</reference>
<dbReference type="PROSITE" id="PS51762">
    <property type="entry name" value="GH16_2"/>
    <property type="match status" value="1"/>
</dbReference>
<evidence type="ECO:0000256" key="10">
    <source>
        <dbReference type="SAM" id="Phobius"/>
    </source>
</evidence>
<dbReference type="EMBL" id="KV425997">
    <property type="protein sequence ID" value="KZV93040.1"/>
    <property type="molecule type" value="Genomic_DNA"/>
</dbReference>
<keyword evidence="6 10" id="KW-0472">Membrane</keyword>
<protein>
    <submittedName>
        <fullName evidence="12">SKN1-domain-containing protein</fullName>
    </submittedName>
</protein>
<evidence type="ECO:0000256" key="1">
    <source>
        <dbReference type="ARBA" id="ARBA00004606"/>
    </source>
</evidence>
<dbReference type="InterPro" id="IPR013320">
    <property type="entry name" value="ConA-like_dom_sf"/>
</dbReference>
<dbReference type="Proteomes" id="UP000077266">
    <property type="component" value="Unassembled WGS sequence"/>
</dbReference>
<dbReference type="GO" id="GO:0031505">
    <property type="term" value="P:fungal-type cell wall organization"/>
    <property type="evidence" value="ECO:0007669"/>
    <property type="project" value="TreeGrafter"/>
</dbReference>
<dbReference type="PANTHER" id="PTHR31361">
    <property type="entry name" value="BETA-GLUCAN SYNTHESIS-ASSOCIATED PROTEIN KRE6-RELATED"/>
    <property type="match status" value="1"/>
</dbReference>
<keyword evidence="4" id="KW-0735">Signal-anchor</keyword>
<dbReference type="InterPro" id="IPR005629">
    <property type="entry name" value="Skn1/Kre6/Sbg1"/>
</dbReference>
<dbReference type="SUPFAM" id="SSF49899">
    <property type="entry name" value="Concanavalin A-like lectins/glucanases"/>
    <property type="match status" value="1"/>
</dbReference>
<dbReference type="InterPro" id="IPR000757">
    <property type="entry name" value="Beta-glucanase-like"/>
</dbReference>
<dbReference type="FunCoup" id="A0A165I866">
    <property type="interactions" value="90"/>
</dbReference>
<evidence type="ECO:0000256" key="2">
    <source>
        <dbReference type="ARBA" id="ARBA00010962"/>
    </source>
</evidence>
<keyword evidence="3 10" id="KW-0812">Transmembrane</keyword>
<keyword evidence="8" id="KW-0961">Cell wall biogenesis/degradation</keyword>